<feature type="chain" id="PRO_5043372456" description="CUB domain-containing protein" evidence="5">
    <location>
        <begin position="27"/>
        <end position="1016"/>
    </location>
</feature>
<dbReference type="CDD" id="cd00041">
    <property type="entry name" value="CUB"/>
    <property type="match status" value="1"/>
</dbReference>
<feature type="compositionally biased region" description="Acidic residues" evidence="3">
    <location>
        <begin position="983"/>
        <end position="993"/>
    </location>
</feature>
<dbReference type="PRINTS" id="PR00261">
    <property type="entry name" value="LDLRECEPTOR"/>
</dbReference>
<dbReference type="SUPFAM" id="SSF57424">
    <property type="entry name" value="LDL receptor-like module"/>
    <property type="match status" value="1"/>
</dbReference>
<dbReference type="InterPro" id="IPR056707">
    <property type="entry name" value="DUF7805"/>
</dbReference>
<dbReference type="InterPro" id="IPR053207">
    <property type="entry name" value="Non-NMDA_GluR_Accessory"/>
</dbReference>
<dbReference type="InterPro" id="IPR002172">
    <property type="entry name" value="LDrepeatLR_classA_rpt"/>
</dbReference>
<dbReference type="PROSITE" id="PS01180">
    <property type="entry name" value="CUB"/>
    <property type="match status" value="2"/>
</dbReference>
<comment type="caution">
    <text evidence="7">The sequence shown here is derived from an EMBL/GenBank/DDBJ whole genome shotgun (WGS) entry which is preliminary data.</text>
</comment>
<dbReference type="PROSITE" id="PS50068">
    <property type="entry name" value="LDLRA_2"/>
    <property type="match status" value="2"/>
</dbReference>
<protein>
    <recommendedName>
        <fullName evidence="6">CUB domain-containing protein</fullName>
    </recommendedName>
</protein>
<evidence type="ECO:0000256" key="4">
    <source>
        <dbReference type="SAM" id="Phobius"/>
    </source>
</evidence>
<evidence type="ECO:0000259" key="6">
    <source>
        <dbReference type="PROSITE" id="PS01180"/>
    </source>
</evidence>
<dbReference type="Proteomes" id="UP000827092">
    <property type="component" value="Unassembled WGS sequence"/>
</dbReference>
<dbReference type="SUPFAM" id="SSF49854">
    <property type="entry name" value="Spermadhesin, CUB domain"/>
    <property type="match status" value="1"/>
</dbReference>
<name>A0AAV6ULP5_9ARAC</name>
<gene>
    <name evidence="7" type="ORF">JTE90_005145</name>
</gene>
<feature type="compositionally biased region" description="Low complexity" evidence="3">
    <location>
        <begin position="306"/>
        <end position="316"/>
    </location>
</feature>
<proteinExistence type="predicted"/>
<feature type="domain" description="CUB" evidence="6">
    <location>
        <begin position="403"/>
        <end position="567"/>
    </location>
</feature>
<keyword evidence="4" id="KW-1133">Transmembrane helix</keyword>
<dbReference type="PANTHER" id="PTHR47537">
    <property type="entry name" value="CUBILIN"/>
    <property type="match status" value="1"/>
</dbReference>
<feature type="region of interest" description="Disordered" evidence="3">
    <location>
        <begin position="301"/>
        <end position="328"/>
    </location>
</feature>
<dbReference type="Gene3D" id="2.60.120.290">
    <property type="entry name" value="Spermadhesin, CUB domain"/>
    <property type="match status" value="2"/>
</dbReference>
<evidence type="ECO:0000313" key="7">
    <source>
        <dbReference type="EMBL" id="KAG8185166.1"/>
    </source>
</evidence>
<dbReference type="InterPro" id="IPR000859">
    <property type="entry name" value="CUB_dom"/>
</dbReference>
<dbReference type="Pfam" id="PF25090">
    <property type="entry name" value="DUF7805"/>
    <property type="match status" value="1"/>
</dbReference>
<feature type="compositionally biased region" description="Basic and acidic residues" evidence="3">
    <location>
        <begin position="994"/>
        <end position="1016"/>
    </location>
</feature>
<comment type="caution">
    <text evidence="2">Lacks conserved residue(s) required for the propagation of feature annotation.</text>
</comment>
<evidence type="ECO:0000256" key="3">
    <source>
        <dbReference type="SAM" id="MobiDB-lite"/>
    </source>
</evidence>
<dbReference type="InterPro" id="IPR023415">
    <property type="entry name" value="LDLR_class-A_CS"/>
</dbReference>
<sequence>MSGLCSTTIEVTTVLVFVLVLGSARGAVMWGRCGTGEWGCFGLELGLKCIPLNKYCDGVRNCPDGSDEPPDCTNCNQTFSGLGGGVKHPLRVTGPSQRFSPFSCRVHFVALGGDFGDAVELSFLAFQIGEFEGNRDPSAPCKKGHLRILEPVPVSPDDSLVAPSTPLHFGGFCGRLAERSATFYSKSSNVTLLVEVPGSAVTPSSAFSLFLTYRFISRTPYLRQQPLSFLQNFEMGNAVPGTFCDRVFPSCNPKPCLIRSPNFPGLYPRNLTCNYHLKQMQVAHSRSATLVLHQTNDYKISVPSNQRGSSSSQRGSAGLTTDCPDGTSDQVRVYDGPGKDQPLLAKFCGDGVLQSIVSSGPEVLVQLYSAPYSVLGSSRVEIEATVRFEPETVSYMQKERSRCSYVIDANRHRRQGVIVSPKYTMPENSSCTYKFIGASSYDRIWIYFVSYLSRTMQKSSTVTEDDDTCDYSKLEMFNSHDKWPMVDISEGFDNFPMEFCGETRIPRMCPHTADYPPMYSPGRPCKFPEESYLSSGPTFAMKHTFLTTLDVVDLFSYSNFIVRYEFVDTRQDGVAIGRTECDRRFDSRTAKGGFISNPKNIFLYGRGGRQNISCAFHFVGLPSERVRITLFNMRLSMGNSSTNCQSKFDNFTQRHVCRMSGDIHSNRSAFIRGIEYWDSHSSEIGCVCNTTSEKPHKFVFDSLVNNVKLVFSVNEMSALEDFTHFNFDAKFEFFNSTFCDTHVFDDREGLSTEGTIEFHVPHGRTNFTSGKDMLQPLRCRWQVSALTERYLYLHFKGLDVTTKNCKNGMIVIVYGEDRLSKSSAMACVSADMVEPRDIKVFSASWFNDTLSIAEDDRKDFLFIEIVTASNWKGTRLQFRWMEVTKPFFRSVTGRPLRNVECLFECPELGACIDPHLWCDGVEHCPTGFDESPVNCHPLAKGMEYLSLVVTLVAIGMFLTGILIAWAIVRHRHSHRNHHRRDDNEDDDVNEDSDDRTKNYDHRLSPTEDYPMENHTR</sequence>
<reference evidence="7 8" key="1">
    <citation type="journal article" date="2022" name="Nat. Ecol. Evol.">
        <title>A masculinizing supergene underlies an exaggerated male reproductive morph in a spider.</title>
        <authorList>
            <person name="Hendrickx F."/>
            <person name="De Corte Z."/>
            <person name="Sonet G."/>
            <person name="Van Belleghem S.M."/>
            <person name="Kostlbacher S."/>
            <person name="Vangestel C."/>
        </authorList>
    </citation>
    <scope>NUCLEOTIDE SEQUENCE [LARGE SCALE GENOMIC DNA]</scope>
    <source>
        <strain evidence="7">W744_W776</strain>
    </source>
</reference>
<dbReference type="InterPro" id="IPR036055">
    <property type="entry name" value="LDL_receptor-like_sf"/>
</dbReference>
<dbReference type="AlphaFoldDB" id="A0AAV6ULP5"/>
<dbReference type="GO" id="GO:0005886">
    <property type="term" value="C:plasma membrane"/>
    <property type="evidence" value="ECO:0007669"/>
    <property type="project" value="TreeGrafter"/>
</dbReference>
<dbReference type="PANTHER" id="PTHR47537:SF3">
    <property type="entry name" value="CUB DOMAIN-CONTAINING PROTEIN"/>
    <property type="match status" value="1"/>
</dbReference>
<dbReference type="Gene3D" id="4.10.400.10">
    <property type="entry name" value="Low-density Lipoprotein Receptor"/>
    <property type="match status" value="2"/>
</dbReference>
<evidence type="ECO:0000256" key="5">
    <source>
        <dbReference type="SAM" id="SignalP"/>
    </source>
</evidence>
<feature type="domain" description="CUB" evidence="6">
    <location>
        <begin position="244"/>
        <end position="389"/>
    </location>
</feature>
<evidence type="ECO:0000313" key="8">
    <source>
        <dbReference type="Proteomes" id="UP000827092"/>
    </source>
</evidence>
<keyword evidence="5" id="KW-0732">Signal</keyword>
<dbReference type="InterPro" id="IPR035914">
    <property type="entry name" value="Sperma_CUB_dom_sf"/>
</dbReference>
<keyword evidence="4" id="KW-0472">Membrane</keyword>
<organism evidence="7 8">
    <name type="scientific">Oedothorax gibbosus</name>
    <dbReference type="NCBI Taxonomy" id="931172"/>
    <lineage>
        <taxon>Eukaryota</taxon>
        <taxon>Metazoa</taxon>
        <taxon>Ecdysozoa</taxon>
        <taxon>Arthropoda</taxon>
        <taxon>Chelicerata</taxon>
        <taxon>Arachnida</taxon>
        <taxon>Araneae</taxon>
        <taxon>Araneomorphae</taxon>
        <taxon>Entelegynae</taxon>
        <taxon>Araneoidea</taxon>
        <taxon>Linyphiidae</taxon>
        <taxon>Erigoninae</taxon>
        <taxon>Oedothorax</taxon>
    </lineage>
</organism>
<accession>A0AAV6ULP5</accession>
<dbReference type="CDD" id="cd00112">
    <property type="entry name" value="LDLa"/>
    <property type="match status" value="2"/>
</dbReference>
<dbReference type="PROSITE" id="PS01209">
    <property type="entry name" value="LDLRA_1"/>
    <property type="match status" value="1"/>
</dbReference>
<evidence type="ECO:0000256" key="2">
    <source>
        <dbReference type="PROSITE-ProRule" id="PRU00124"/>
    </source>
</evidence>
<keyword evidence="1" id="KW-1015">Disulfide bond</keyword>
<dbReference type="SMART" id="SM00042">
    <property type="entry name" value="CUB"/>
    <property type="match status" value="1"/>
</dbReference>
<keyword evidence="8" id="KW-1185">Reference proteome</keyword>
<feature type="transmembrane region" description="Helical" evidence="4">
    <location>
        <begin position="944"/>
        <end position="968"/>
    </location>
</feature>
<feature type="signal peptide" evidence="5">
    <location>
        <begin position="1"/>
        <end position="26"/>
    </location>
</feature>
<feature type="region of interest" description="Disordered" evidence="3">
    <location>
        <begin position="975"/>
        <end position="1016"/>
    </location>
</feature>
<keyword evidence="4" id="KW-0812">Transmembrane</keyword>
<evidence type="ECO:0000256" key="1">
    <source>
        <dbReference type="ARBA" id="ARBA00023157"/>
    </source>
</evidence>
<dbReference type="SMART" id="SM00192">
    <property type="entry name" value="LDLa"/>
    <property type="match status" value="2"/>
</dbReference>
<dbReference type="EMBL" id="JAFNEN010000344">
    <property type="protein sequence ID" value="KAG8185166.1"/>
    <property type="molecule type" value="Genomic_DNA"/>
</dbReference>